<dbReference type="GO" id="GO:0005524">
    <property type="term" value="F:ATP binding"/>
    <property type="evidence" value="ECO:0007669"/>
    <property type="project" value="InterPro"/>
</dbReference>
<gene>
    <name evidence="3" type="ORF">METZ01_LOCUS236172</name>
</gene>
<dbReference type="InterPro" id="IPR050611">
    <property type="entry name" value="ABCF"/>
</dbReference>
<sequence length="117" mass="12526">MIKLSNVSLLRGRKMLLEEASAQVFPGHKVALIGSNGCGKSTLFALLRSELSVDAGDCSVPNDWRIVSVAQETPATDRTAIDYVVDGDKHLRILQAQLEAAEKSGDGVKIGQIHGQL</sequence>
<reference evidence="3" key="1">
    <citation type="submission" date="2018-05" db="EMBL/GenBank/DDBJ databases">
        <authorList>
            <person name="Lanie J.A."/>
            <person name="Ng W.-L."/>
            <person name="Kazmierczak K.M."/>
            <person name="Andrzejewski T.M."/>
            <person name="Davidsen T.M."/>
            <person name="Wayne K.J."/>
            <person name="Tettelin H."/>
            <person name="Glass J.I."/>
            <person name="Rusch D."/>
            <person name="Podicherti R."/>
            <person name="Tsui H.-C.T."/>
            <person name="Winkler M.E."/>
        </authorList>
    </citation>
    <scope>NUCLEOTIDE SEQUENCE</scope>
</reference>
<proteinExistence type="predicted"/>
<evidence type="ECO:0000313" key="3">
    <source>
        <dbReference type="EMBL" id="SVB83318.1"/>
    </source>
</evidence>
<keyword evidence="1" id="KW-0677">Repeat</keyword>
<dbReference type="PANTHER" id="PTHR19211:SF14">
    <property type="entry name" value="ATP-BINDING CASSETTE SUB-FAMILY F MEMBER 1"/>
    <property type="match status" value="1"/>
</dbReference>
<dbReference type="EMBL" id="UINC01059658">
    <property type="protein sequence ID" value="SVB83318.1"/>
    <property type="molecule type" value="Genomic_DNA"/>
</dbReference>
<dbReference type="AlphaFoldDB" id="A0A382H7P7"/>
<dbReference type="GO" id="GO:0016887">
    <property type="term" value="F:ATP hydrolysis activity"/>
    <property type="evidence" value="ECO:0007669"/>
    <property type="project" value="InterPro"/>
</dbReference>
<evidence type="ECO:0000256" key="1">
    <source>
        <dbReference type="ARBA" id="ARBA00022737"/>
    </source>
</evidence>
<dbReference type="Gene3D" id="3.40.50.300">
    <property type="entry name" value="P-loop containing nucleotide triphosphate hydrolases"/>
    <property type="match status" value="1"/>
</dbReference>
<name>A0A382H7P7_9ZZZZ</name>
<organism evidence="3">
    <name type="scientific">marine metagenome</name>
    <dbReference type="NCBI Taxonomy" id="408172"/>
    <lineage>
        <taxon>unclassified sequences</taxon>
        <taxon>metagenomes</taxon>
        <taxon>ecological metagenomes</taxon>
    </lineage>
</organism>
<dbReference type="PANTHER" id="PTHR19211">
    <property type="entry name" value="ATP-BINDING TRANSPORT PROTEIN-RELATED"/>
    <property type="match status" value="1"/>
</dbReference>
<dbReference type="Pfam" id="PF00005">
    <property type="entry name" value="ABC_tran"/>
    <property type="match status" value="1"/>
</dbReference>
<dbReference type="SUPFAM" id="SSF52540">
    <property type="entry name" value="P-loop containing nucleoside triphosphate hydrolases"/>
    <property type="match status" value="1"/>
</dbReference>
<feature type="domain" description="ABC transporter" evidence="2">
    <location>
        <begin position="18"/>
        <end position="61"/>
    </location>
</feature>
<dbReference type="InterPro" id="IPR027417">
    <property type="entry name" value="P-loop_NTPase"/>
</dbReference>
<accession>A0A382H7P7</accession>
<protein>
    <recommendedName>
        <fullName evidence="2">ABC transporter domain-containing protein</fullName>
    </recommendedName>
</protein>
<feature type="non-terminal residue" evidence="3">
    <location>
        <position position="117"/>
    </location>
</feature>
<evidence type="ECO:0000259" key="2">
    <source>
        <dbReference type="Pfam" id="PF00005"/>
    </source>
</evidence>
<dbReference type="InterPro" id="IPR003439">
    <property type="entry name" value="ABC_transporter-like_ATP-bd"/>
</dbReference>